<dbReference type="PANTHER" id="PTHR32322">
    <property type="entry name" value="INNER MEMBRANE TRANSPORTER"/>
    <property type="match status" value="1"/>
</dbReference>
<keyword evidence="5 6" id="KW-0472">Membrane</keyword>
<evidence type="ECO:0000313" key="9">
    <source>
        <dbReference type="Proteomes" id="UP000623842"/>
    </source>
</evidence>
<feature type="transmembrane region" description="Helical" evidence="6">
    <location>
        <begin position="213"/>
        <end position="235"/>
    </location>
</feature>
<feature type="transmembrane region" description="Helical" evidence="6">
    <location>
        <begin position="149"/>
        <end position="170"/>
    </location>
</feature>
<protein>
    <submittedName>
        <fullName evidence="8">Membrane protein</fullName>
    </submittedName>
</protein>
<accession>A0A919BP04</accession>
<reference evidence="8" key="2">
    <citation type="submission" date="2020-09" db="EMBL/GenBank/DDBJ databases">
        <authorList>
            <person name="Sun Q."/>
            <person name="Kim S."/>
        </authorList>
    </citation>
    <scope>NUCLEOTIDE SEQUENCE</scope>
    <source>
        <strain evidence="8">KCTC 42731</strain>
    </source>
</reference>
<dbReference type="GO" id="GO:0016020">
    <property type="term" value="C:membrane"/>
    <property type="evidence" value="ECO:0007669"/>
    <property type="project" value="UniProtKB-SubCell"/>
</dbReference>
<feature type="domain" description="EamA" evidence="7">
    <location>
        <begin position="150"/>
        <end position="286"/>
    </location>
</feature>
<feature type="transmembrane region" description="Helical" evidence="6">
    <location>
        <begin position="272"/>
        <end position="289"/>
    </location>
</feature>
<dbReference type="InterPro" id="IPR000620">
    <property type="entry name" value="EamA_dom"/>
</dbReference>
<feature type="transmembrane region" description="Helical" evidence="6">
    <location>
        <begin position="88"/>
        <end position="106"/>
    </location>
</feature>
<dbReference type="EMBL" id="BNCK01000010">
    <property type="protein sequence ID" value="GHG04295.1"/>
    <property type="molecule type" value="Genomic_DNA"/>
</dbReference>
<feature type="transmembrane region" description="Helical" evidence="6">
    <location>
        <begin position="35"/>
        <end position="51"/>
    </location>
</feature>
<dbReference type="InterPro" id="IPR050638">
    <property type="entry name" value="AA-Vitamin_Transporters"/>
</dbReference>
<keyword evidence="3 6" id="KW-0812">Transmembrane</keyword>
<feature type="transmembrane region" description="Helical" evidence="6">
    <location>
        <begin position="247"/>
        <end position="266"/>
    </location>
</feature>
<dbReference type="RefSeq" id="WP_189773809.1">
    <property type="nucleotide sequence ID" value="NZ_BNCK01000010.1"/>
</dbReference>
<evidence type="ECO:0000256" key="3">
    <source>
        <dbReference type="ARBA" id="ARBA00022692"/>
    </source>
</evidence>
<name>A0A919BP04_9GAMM</name>
<gene>
    <name evidence="8" type="ORF">GCM10017161_37270</name>
</gene>
<proteinExistence type="inferred from homology"/>
<evidence type="ECO:0000259" key="7">
    <source>
        <dbReference type="Pfam" id="PF00892"/>
    </source>
</evidence>
<evidence type="ECO:0000256" key="4">
    <source>
        <dbReference type="ARBA" id="ARBA00022989"/>
    </source>
</evidence>
<dbReference type="PANTHER" id="PTHR32322:SF2">
    <property type="entry name" value="EAMA DOMAIN-CONTAINING PROTEIN"/>
    <property type="match status" value="1"/>
</dbReference>
<feature type="transmembrane region" description="Helical" evidence="6">
    <location>
        <begin position="182"/>
        <end position="201"/>
    </location>
</feature>
<evidence type="ECO:0000256" key="1">
    <source>
        <dbReference type="ARBA" id="ARBA00004141"/>
    </source>
</evidence>
<organism evidence="8 9">
    <name type="scientific">Thalassotalea marina</name>
    <dbReference type="NCBI Taxonomy" id="1673741"/>
    <lineage>
        <taxon>Bacteria</taxon>
        <taxon>Pseudomonadati</taxon>
        <taxon>Pseudomonadota</taxon>
        <taxon>Gammaproteobacteria</taxon>
        <taxon>Alteromonadales</taxon>
        <taxon>Colwelliaceae</taxon>
        <taxon>Thalassotalea</taxon>
    </lineage>
</organism>
<dbReference type="AlphaFoldDB" id="A0A919BP04"/>
<comment type="similarity">
    <text evidence="2">Belongs to the EamA transporter family.</text>
</comment>
<feature type="domain" description="EamA" evidence="7">
    <location>
        <begin position="4"/>
        <end position="135"/>
    </location>
</feature>
<sequence length="303" mass="33518">MNNIFLYTLTVLIWGSTWFAINFQLGNVEPEASVVYRYVLASAVIFIFCILKQQSLKFSLRAHCQLFAFGICLFGINYFLLYNAQQNINSALACIAFSTLMIMNIFNARLFFGTKIKANVYLGSFLGLVGIITLFWPQVTNLSLSDSTVLGFVLCLVGTLSASFGNMLSIKNQQDGFAIMPANAWAMGYGALFMTVLLLLQGKSFSFEWSFSYLGSLLYLSIFGSVIAFACYLTLLTKIGAQKASYANILFPAVAVAISTMFEGFIWSEYTLMGFVAIMLGNVVIITDIKKLRARKTNVPASI</sequence>
<comment type="subcellular location">
    <subcellularLocation>
        <location evidence="1">Membrane</location>
        <topology evidence="1">Multi-pass membrane protein</topology>
    </subcellularLocation>
</comment>
<feature type="transmembrane region" description="Helical" evidence="6">
    <location>
        <begin position="63"/>
        <end position="82"/>
    </location>
</feature>
<evidence type="ECO:0000256" key="2">
    <source>
        <dbReference type="ARBA" id="ARBA00007362"/>
    </source>
</evidence>
<dbReference type="Proteomes" id="UP000623842">
    <property type="component" value="Unassembled WGS sequence"/>
</dbReference>
<keyword evidence="9" id="KW-1185">Reference proteome</keyword>
<dbReference type="InterPro" id="IPR037185">
    <property type="entry name" value="EmrE-like"/>
</dbReference>
<comment type="caution">
    <text evidence="8">The sequence shown here is derived from an EMBL/GenBank/DDBJ whole genome shotgun (WGS) entry which is preliminary data.</text>
</comment>
<evidence type="ECO:0000313" key="8">
    <source>
        <dbReference type="EMBL" id="GHG04295.1"/>
    </source>
</evidence>
<feature type="transmembrane region" description="Helical" evidence="6">
    <location>
        <begin position="118"/>
        <end position="137"/>
    </location>
</feature>
<evidence type="ECO:0000256" key="5">
    <source>
        <dbReference type="ARBA" id="ARBA00023136"/>
    </source>
</evidence>
<evidence type="ECO:0000256" key="6">
    <source>
        <dbReference type="SAM" id="Phobius"/>
    </source>
</evidence>
<dbReference type="SUPFAM" id="SSF103481">
    <property type="entry name" value="Multidrug resistance efflux transporter EmrE"/>
    <property type="match status" value="2"/>
</dbReference>
<keyword evidence="4 6" id="KW-1133">Transmembrane helix</keyword>
<reference evidence="8" key="1">
    <citation type="journal article" date="2014" name="Int. J. Syst. Evol. Microbiol.">
        <title>Complete genome sequence of Corynebacterium casei LMG S-19264T (=DSM 44701T), isolated from a smear-ripened cheese.</title>
        <authorList>
            <consortium name="US DOE Joint Genome Institute (JGI-PGF)"/>
            <person name="Walter F."/>
            <person name="Albersmeier A."/>
            <person name="Kalinowski J."/>
            <person name="Ruckert C."/>
        </authorList>
    </citation>
    <scope>NUCLEOTIDE SEQUENCE</scope>
    <source>
        <strain evidence="8">KCTC 42731</strain>
    </source>
</reference>
<dbReference type="Pfam" id="PF00892">
    <property type="entry name" value="EamA"/>
    <property type="match status" value="2"/>
</dbReference>